<dbReference type="AlphaFoldDB" id="A0A1R4FDB9"/>
<reference evidence="2 3" key="1">
    <citation type="submission" date="2017-02" db="EMBL/GenBank/DDBJ databases">
        <authorList>
            <person name="Peterson S.W."/>
        </authorList>
    </citation>
    <scope>NUCLEOTIDE SEQUENCE [LARGE SCALE GENOMIC DNA]</scope>
    <source>
        <strain evidence="2 3">LMG 22410</strain>
    </source>
</reference>
<protein>
    <submittedName>
        <fullName evidence="2">Uncharacterized protein</fullName>
    </submittedName>
</protein>
<keyword evidence="1" id="KW-0812">Transmembrane</keyword>
<gene>
    <name evidence="2" type="ORF">CZ674_03985</name>
</gene>
<evidence type="ECO:0000313" key="2">
    <source>
        <dbReference type="EMBL" id="SJM53898.1"/>
    </source>
</evidence>
<feature type="transmembrane region" description="Helical" evidence="1">
    <location>
        <begin position="20"/>
        <end position="43"/>
    </location>
</feature>
<keyword evidence="1" id="KW-0472">Membrane</keyword>
<sequence length="132" mass="14111">MGFNLASGGRAWSFESAAVFAAPALLVGALCGLLVAAVGWRFVRRRLQTASQRASLVLIVALSAAVPIAVVALGLAWFAEISDTGFMPTFAVWMLVLAPALPVCLFAIWHTRRSLLRRENAVTQCMPVIPTT</sequence>
<dbReference type="Proteomes" id="UP000195787">
    <property type="component" value="Unassembled WGS sequence"/>
</dbReference>
<keyword evidence="3" id="KW-1185">Reference proteome</keyword>
<evidence type="ECO:0000256" key="1">
    <source>
        <dbReference type="SAM" id="Phobius"/>
    </source>
</evidence>
<feature type="transmembrane region" description="Helical" evidence="1">
    <location>
        <begin position="90"/>
        <end position="109"/>
    </location>
</feature>
<evidence type="ECO:0000313" key="3">
    <source>
        <dbReference type="Proteomes" id="UP000195787"/>
    </source>
</evidence>
<organism evidence="2 3">
    <name type="scientific">Agrococcus casei LMG 22410</name>
    <dbReference type="NCBI Taxonomy" id="1255656"/>
    <lineage>
        <taxon>Bacteria</taxon>
        <taxon>Bacillati</taxon>
        <taxon>Actinomycetota</taxon>
        <taxon>Actinomycetes</taxon>
        <taxon>Micrococcales</taxon>
        <taxon>Microbacteriaceae</taxon>
        <taxon>Agrococcus</taxon>
    </lineage>
</organism>
<dbReference type="EMBL" id="FUHU01000020">
    <property type="protein sequence ID" value="SJM53898.1"/>
    <property type="molecule type" value="Genomic_DNA"/>
</dbReference>
<keyword evidence="1" id="KW-1133">Transmembrane helix</keyword>
<accession>A0A1R4FDB9</accession>
<proteinExistence type="predicted"/>
<feature type="transmembrane region" description="Helical" evidence="1">
    <location>
        <begin position="55"/>
        <end position="78"/>
    </location>
</feature>
<name>A0A1R4FDB9_9MICO</name>